<dbReference type="InterPro" id="IPR006926">
    <property type="entry name" value="Vps16_N"/>
</dbReference>
<evidence type="ECO:0000259" key="1">
    <source>
        <dbReference type="Pfam" id="PF04841"/>
    </source>
</evidence>
<name>A0A4P9W9A8_9FUNG</name>
<dbReference type="GO" id="GO:0005768">
    <property type="term" value="C:endosome"/>
    <property type="evidence" value="ECO:0007669"/>
    <property type="project" value="TreeGrafter"/>
</dbReference>
<evidence type="ECO:0000313" key="3">
    <source>
        <dbReference type="Proteomes" id="UP000269721"/>
    </source>
</evidence>
<keyword evidence="3" id="KW-1185">Reference proteome</keyword>
<accession>A0A4P9W9A8</accession>
<dbReference type="GO" id="GO:0006886">
    <property type="term" value="P:intracellular protein transport"/>
    <property type="evidence" value="ECO:0007669"/>
    <property type="project" value="InterPro"/>
</dbReference>
<feature type="non-terminal residue" evidence="2">
    <location>
        <position position="200"/>
    </location>
</feature>
<proteinExistence type="predicted"/>
<dbReference type="InterPro" id="IPR016534">
    <property type="entry name" value="VPS16"/>
</dbReference>
<dbReference type="Proteomes" id="UP000269721">
    <property type="component" value="Unassembled WGS sequence"/>
</dbReference>
<evidence type="ECO:0000313" key="2">
    <source>
        <dbReference type="EMBL" id="RKO86786.1"/>
    </source>
</evidence>
<dbReference type="GO" id="GO:0016197">
    <property type="term" value="P:endosomal transport"/>
    <property type="evidence" value="ECO:0007669"/>
    <property type="project" value="TreeGrafter"/>
</dbReference>
<dbReference type="OrthoDB" id="1792at2759"/>
<protein>
    <recommendedName>
        <fullName evidence="1">Vps16 N-terminal domain-containing protein</fullName>
    </recommendedName>
</protein>
<dbReference type="GO" id="GO:0003779">
    <property type="term" value="F:actin binding"/>
    <property type="evidence" value="ECO:0007669"/>
    <property type="project" value="TreeGrafter"/>
</dbReference>
<feature type="domain" description="Vps16 N-terminal" evidence="1">
    <location>
        <begin position="6"/>
        <end position="173"/>
    </location>
</feature>
<dbReference type="PANTHER" id="PTHR12811:SF0">
    <property type="entry name" value="VACUOLAR PROTEIN SORTING-ASSOCIATED PROTEIN 16 HOMOLOG"/>
    <property type="match status" value="1"/>
</dbReference>
<sequence>MQSDSPTSGWTMLHDRFYRKLEFYTLVWNEIDLAKFIVAVAPYGGPIGVMGVGASMERCIDSLSFSPTFPTFYTSQWDKGRIAGMGWTNTEHLITVLDNGTVRVYHMHGEPTQFSLGEEAAEFGILEAQVWESGLVALTGNLQLVYVTDLDEPRPKTLANPELKEAPHCWTIIPPEYTLSGHLEVLLAVDSTVLVADPTS</sequence>
<dbReference type="PANTHER" id="PTHR12811">
    <property type="entry name" value="VACUOLAR PROTEIN SORTING VPS16"/>
    <property type="match status" value="1"/>
</dbReference>
<dbReference type="Pfam" id="PF04841">
    <property type="entry name" value="Vps16_N"/>
    <property type="match status" value="1"/>
</dbReference>
<organism evidence="2 3">
    <name type="scientific">Blyttiomyces helicus</name>
    <dbReference type="NCBI Taxonomy" id="388810"/>
    <lineage>
        <taxon>Eukaryota</taxon>
        <taxon>Fungi</taxon>
        <taxon>Fungi incertae sedis</taxon>
        <taxon>Chytridiomycota</taxon>
        <taxon>Chytridiomycota incertae sedis</taxon>
        <taxon>Chytridiomycetes</taxon>
        <taxon>Chytridiomycetes incertae sedis</taxon>
        <taxon>Blyttiomyces</taxon>
    </lineage>
</organism>
<dbReference type="AlphaFoldDB" id="A0A4P9W9A8"/>
<dbReference type="GO" id="GO:0042144">
    <property type="term" value="P:vacuole fusion, non-autophagic"/>
    <property type="evidence" value="ECO:0007669"/>
    <property type="project" value="TreeGrafter"/>
</dbReference>
<dbReference type="GO" id="GO:0030897">
    <property type="term" value="C:HOPS complex"/>
    <property type="evidence" value="ECO:0007669"/>
    <property type="project" value="TreeGrafter"/>
</dbReference>
<dbReference type="EMBL" id="KZ997916">
    <property type="protein sequence ID" value="RKO86786.1"/>
    <property type="molecule type" value="Genomic_DNA"/>
</dbReference>
<gene>
    <name evidence="2" type="ORF">BDK51DRAFT_29471</name>
</gene>
<reference evidence="3" key="1">
    <citation type="journal article" date="2018" name="Nat. Microbiol.">
        <title>Leveraging single-cell genomics to expand the fungal tree of life.</title>
        <authorList>
            <person name="Ahrendt S.R."/>
            <person name="Quandt C.A."/>
            <person name="Ciobanu D."/>
            <person name="Clum A."/>
            <person name="Salamov A."/>
            <person name="Andreopoulos B."/>
            <person name="Cheng J.F."/>
            <person name="Woyke T."/>
            <person name="Pelin A."/>
            <person name="Henrissat B."/>
            <person name="Reynolds N.K."/>
            <person name="Benny G.L."/>
            <person name="Smith M.E."/>
            <person name="James T.Y."/>
            <person name="Grigoriev I.V."/>
        </authorList>
    </citation>
    <scope>NUCLEOTIDE SEQUENCE [LARGE SCALE GENOMIC DNA]</scope>
</reference>